<dbReference type="Proteomes" id="UP000499080">
    <property type="component" value="Unassembled WGS sequence"/>
</dbReference>
<keyword evidence="2" id="KW-1185">Reference proteome</keyword>
<reference evidence="1 2" key="1">
    <citation type="journal article" date="2019" name="Sci. Rep.">
        <title>Orb-weaving spider Araneus ventricosus genome elucidates the spidroin gene catalogue.</title>
        <authorList>
            <person name="Kono N."/>
            <person name="Nakamura H."/>
            <person name="Ohtoshi R."/>
            <person name="Moran D.A.P."/>
            <person name="Shinohara A."/>
            <person name="Yoshida Y."/>
            <person name="Fujiwara M."/>
            <person name="Mori M."/>
            <person name="Tomita M."/>
            <person name="Arakawa K."/>
        </authorList>
    </citation>
    <scope>NUCLEOTIDE SEQUENCE [LARGE SCALE GENOMIC DNA]</scope>
</reference>
<comment type="caution">
    <text evidence="1">The sequence shown here is derived from an EMBL/GenBank/DDBJ whole genome shotgun (WGS) entry which is preliminary data.</text>
</comment>
<protein>
    <submittedName>
        <fullName evidence="1">Uncharacterized protein</fullName>
    </submittedName>
</protein>
<evidence type="ECO:0000313" key="1">
    <source>
        <dbReference type="EMBL" id="GBL96024.1"/>
    </source>
</evidence>
<proteinExistence type="predicted"/>
<sequence length="91" mass="10341">MGQQSFPSPREGRRGRVAWASGIPRRVSGLVEKRELMTPGRAPEIKGRSWIGRASAKKEVEKEKFRVKRGYANDPCSLSEVRADFYFLRAC</sequence>
<accession>A0A4Y2BXZ9</accession>
<dbReference type="EMBL" id="BGPR01000116">
    <property type="protein sequence ID" value="GBL96024.1"/>
    <property type="molecule type" value="Genomic_DNA"/>
</dbReference>
<gene>
    <name evidence="1" type="ORF">AVEN_199983_1</name>
</gene>
<dbReference type="AlphaFoldDB" id="A0A4Y2BXZ9"/>
<evidence type="ECO:0000313" key="2">
    <source>
        <dbReference type="Proteomes" id="UP000499080"/>
    </source>
</evidence>
<organism evidence="1 2">
    <name type="scientific">Araneus ventricosus</name>
    <name type="common">Orbweaver spider</name>
    <name type="synonym">Epeira ventricosa</name>
    <dbReference type="NCBI Taxonomy" id="182803"/>
    <lineage>
        <taxon>Eukaryota</taxon>
        <taxon>Metazoa</taxon>
        <taxon>Ecdysozoa</taxon>
        <taxon>Arthropoda</taxon>
        <taxon>Chelicerata</taxon>
        <taxon>Arachnida</taxon>
        <taxon>Araneae</taxon>
        <taxon>Araneomorphae</taxon>
        <taxon>Entelegynae</taxon>
        <taxon>Araneoidea</taxon>
        <taxon>Araneidae</taxon>
        <taxon>Araneus</taxon>
    </lineage>
</organism>
<name>A0A4Y2BXZ9_ARAVE</name>
<dbReference type="OrthoDB" id="6407429at2759"/>